<reference evidence="7 8" key="1">
    <citation type="submission" date="2021-01" db="EMBL/GenBank/DDBJ databases">
        <title>Genome public.</title>
        <authorList>
            <person name="Liu C."/>
            <person name="Sun Q."/>
        </authorList>
    </citation>
    <scope>NUCLEOTIDE SEQUENCE [LARGE SCALE GENOMIC DNA]</scope>
    <source>
        <strain evidence="7 8">YIM B02564</strain>
    </source>
</reference>
<keyword evidence="1" id="KW-0805">Transcription regulation</keyword>
<dbReference type="Gene3D" id="1.10.1740.10">
    <property type="match status" value="1"/>
</dbReference>
<protein>
    <submittedName>
        <fullName evidence="7">Sigma-70 family RNA polymerase sigma factor</fullName>
    </submittedName>
</protein>
<dbReference type="Pfam" id="PF04542">
    <property type="entry name" value="Sigma70_r2"/>
    <property type="match status" value="1"/>
</dbReference>
<dbReference type="SUPFAM" id="SSF88946">
    <property type="entry name" value="Sigma2 domain of RNA polymerase sigma factors"/>
    <property type="match status" value="1"/>
</dbReference>
<dbReference type="PANTHER" id="PTHR30385">
    <property type="entry name" value="SIGMA FACTOR F FLAGELLAR"/>
    <property type="match status" value="1"/>
</dbReference>
<proteinExistence type="predicted"/>
<dbReference type="EMBL" id="JAESWB010000362">
    <property type="protein sequence ID" value="MBL4954670.1"/>
    <property type="molecule type" value="Genomic_DNA"/>
</dbReference>
<dbReference type="InterPro" id="IPR013249">
    <property type="entry name" value="RNA_pol_sigma70_r4_t2"/>
</dbReference>
<evidence type="ECO:0000313" key="8">
    <source>
        <dbReference type="Proteomes" id="UP000623967"/>
    </source>
</evidence>
<keyword evidence="2" id="KW-0731">Sigma factor</keyword>
<comment type="caution">
    <text evidence="7">The sequence shown here is derived from an EMBL/GenBank/DDBJ whole genome shotgun (WGS) entry which is preliminary data.</text>
</comment>
<keyword evidence="3" id="KW-0238">DNA-binding</keyword>
<keyword evidence="4" id="KW-0804">Transcription</keyword>
<feature type="domain" description="RNA polymerase sigma factor 70 region 4 type 2" evidence="6">
    <location>
        <begin position="102"/>
        <end position="154"/>
    </location>
</feature>
<dbReference type="RefSeq" id="WP_202655911.1">
    <property type="nucleotide sequence ID" value="NZ_JAESWB010000362.1"/>
</dbReference>
<dbReference type="InterPro" id="IPR036388">
    <property type="entry name" value="WH-like_DNA-bd_sf"/>
</dbReference>
<evidence type="ECO:0000259" key="6">
    <source>
        <dbReference type="Pfam" id="PF08281"/>
    </source>
</evidence>
<evidence type="ECO:0000256" key="1">
    <source>
        <dbReference type="ARBA" id="ARBA00023015"/>
    </source>
</evidence>
<dbReference type="InterPro" id="IPR014284">
    <property type="entry name" value="RNA_pol_sigma-70_dom"/>
</dbReference>
<dbReference type="Gene3D" id="1.10.10.10">
    <property type="entry name" value="Winged helix-like DNA-binding domain superfamily/Winged helix DNA-binding domain"/>
    <property type="match status" value="1"/>
</dbReference>
<evidence type="ECO:0000256" key="2">
    <source>
        <dbReference type="ARBA" id="ARBA00023082"/>
    </source>
</evidence>
<dbReference type="NCBIfam" id="TIGR02937">
    <property type="entry name" value="sigma70-ECF"/>
    <property type="match status" value="1"/>
</dbReference>
<keyword evidence="8" id="KW-1185">Reference proteome</keyword>
<accession>A0ABS1TTN9</accession>
<evidence type="ECO:0000256" key="4">
    <source>
        <dbReference type="ARBA" id="ARBA00023163"/>
    </source>
</evidence>
<dbReference type="Proteomes" id="UP000623967">
    <property type="component" value="Unassembled WGS sequence"/>
</dbReference>
<evidence type="ECO:0000256" key="3">
    <source>
        <dbReference type="ARBA" id="ARBA00023125"/>
    </source>
</evidence>
<dbReference type="InterPro" id="IPR013324">
    <property type="entry name" value="RNA_pol_sigma_r3/r4-like"/>
</dbReference>
<dbReference type="SUPFAM" id="SSF88659">
    <property type="entry name" value="Sigma3 and sigma4 domains of RNA polymerase sigma factors"/>
    <property type="match status" value="1"/>
</dbReference>
<sequence length="166" mass="19601">MESFEHLAKQFEPMIHKIIHSLHLYKNHDEFYQEGLIALWEASERFNPDKGSFANYAYTYIKGRMLSELTEARKFEERTVFPDELFWETVEDLQPLCPAILDQLGDCWQKLTANQQKWLYYTAAYDLSIREIAERENVSLSAVKNWRKGARTKLRQSWECQSGGPT</sequence>
<dbReference type="InterPro" id="IPR013325">
    <property type="entry name" value="RNA_pol_sigma_r2"/>
</dbReference>
<dbReference type="Pfam" id="PF08281">
    <property type="entry name" value="Sigma70_r4_2"/>
    <property type="match status" value="1"/>
</dbReference>
<evidence type="ECO:0000313" key="7">
    <source>
        <dbReference type="EMBL" id="MBL4954670.1"/>
    </source>
</evidence>
<evidence type="ECO:0000259" key="5">
    <source>
        <dbReference type="Pfam" id="PF04542"/>
    </source>
</evidence>
<dbReference type="InterPro" id="IPR007627">
    <property type="entry name" value="RNA_pol_sigma70_r2"/>
</dbReference>
<gene>
    <name evidence="7" type="ORF">JK635_21160</name>
</gene>
<organism evidence="7 8">
    <name type="scientific">Neobacillus paridis</name>
    <dbReference type="NCBI Taxonomy" id="2803862"/>
    <lineage>
        <taxon>Bacteria</taxon>
        <taxon>Bacillati</taxon>
        <taxon>Bacillota</taxon>
        <taxon>Bacilli</taxon>
        <taxon>Bacillales</taxon>
        <taxon>Bacillaceae</taxon>
        <taxon>Neobacillus</taxon>
    </lineage>
</organism>
<feature type="domain" description="RNA polymerase sigma-70 region 2" evidence="5">
    <location>
        <begin position="8"/>
        <end position="73"/>
    </location>
</feature>
<name>A0ABS1TTN9_9BACI</name>